<gene>
    <name evidence="1" type="ORF">ROSSTS7063_01907</name>
</gene>
<name>A0A564TQV7_9FIRM</name>
<organism evidence="1 2">
    <name type="scientific">Blautia obeum</name>
    <dbReference type="NCBI Taxonomy" id="40520"/>
    <lineage>
        <taxon>Bacteria</taxon>
        <taxon>Bacillati</taxon>
        <taxon>Bacillota</taxon>
        <taxon>Clostridia</taxon>
        <taxon>Lachnospirales</taxon>
        <taxon>Lachnospiraceae</taxon>
        <taxon>Blautia</taxon>
    </lineage>
</organism>
<sequence>MINCHNTNGYGECWDADPIYKELISKFNQEQINIAVYSIMNERIASMLQIERCSRKHIEMLDFLDKKNTSPVVHEVIETIKNYGASLATYRRDTTVKQKMASLESLL</sequence>
<dbReference type="AlphaFoldDB" id="A0A564TQV7"/>
<dbReference type="Proteomes" id="UP000409147">
    <property type="component" value="Unassembled WGS sequence"/>
</dbReference>
<proteinExistence type="predicted"/>
<evidence type="ECO:0000313" key="1">
    <source>
        <dbReference type="EMBL" id="VUX09590.1"/>
    </source>
</evidence>
<reference evidence="1 2" key="1">
    <citation type="submission" date="2019-07" db="EMBL/GenBank/DDBJ databases">
        <authorList>
            <person name="Hibberd C M."/>
            <person name="Gehrig L. J."/>
            <person name="Chang H.-W."/>
            <person name="Venkatesh S."/>
        </authorList>
    </citation>
    <scope>NUCLEOTIDE SEQUENCE [LARGE SCALE GENOMIC DNA]</scope>
    <source>
        <strain evidence="1">Ruminococcus_obeum_SSTS_Bg7063</strain>
    </source>
</reference>
<dbReference type="EMBL" id="CABHNB010000029">
    <property type="protein sequence ID" value="VUX09590.1"/>
    <property type="molecule type" value="Genomic_DNA"/>
</dbReference>
<protein>
    <submittedName>
        <fullName evidence="1">Uncharacterized protein</fullName>
    </submittedName>
</protein>
<accession>A0A564TQV7</accession>
<keyword evidence="2" id="KW-1185">Reference proteome</keyword>
<evidence type="ECO:0000313" key="2">
    <source>
        <dbReference type="Proteomes" id="UP000409147"/>
    </source>
</evidence>
<dbReference type="RefSeq" id="WP_144369097.1">
    <property type="nucleotide sequence ID" value="NZ_CABHNB010000029.1"/>
</dbReference>